<reference evidence="2" key="1">
    <citation type="journal article" date="2014" name="PLoS ONE">
        <title>Transcriptome-Based Identification of ABC Transporters in the Western Tarnished Plant Bug Lygus hesperus.</title>
        <authorList>
            <person name="Hull J.J."/>
            <person name="Chaney K."/>
            <person name="Geib S.M."/>
            <person name="Fabrick J.A."/>
            <person name="Brent C.S."/>
            <person name="Walsh D."/>
            <person name="Lavine L.C."/>
        </authorList>
    </citation>
    <scope>NUCLEOTIDE SEQUENCE</scope>
</reference>
<dbReference type="AlphaFoldDB" id="A0A0A9VWP3"/>
<feature type="signal peptide" evidence="1">
    <location>
        <begin position="1"/>
        <end position="18"/>
    </location>
</feature>
<feature type="chain" id="PRO_5002070464" evidence="1">
    <location>
        <begin position="19"/>
        <end position="444"/>
    </location>
</feature>
<protein>
    <submittedName>
        <fullName evidence="2">Mast cell tryptase</fullName>
    </submittedName>
</protein>
<proteinExistence type="predicted"/>
<evidence type="ECO:0000313" key="2">
    <source>
        <dbReference type="EMBL" id="JAF98612.1"/>
    </source>
</evidence>
<dbReference type="SUPFAM" id="SSF50494">
    <property type="entry name" value="Trypsin-like serine proteases"/>
    <property type="match status" value="1"/>
</dbReference>
<keyword evidence="1" id="KW-0732">Signal</keyword>
<dbReference type="InterPro" id="IPR009003">
    <property type="entry name" value="Peptidase_S1_PA"/>
</dbReference>
<reference evidence="2" key="2">
    <citation type="submission" date="2014-07" db="EMBL/GenBank/DDBJ databases">
        <authorList>
            <person name="Hull J."/>
        </authorList>
    </citation>
    <scope>NUCLEOTIDE SEQUENCE</scope>
</reference>
<accession>A0A0A9VWP3</accession>
<evidence type="ECO:0000256" key="1">
    <source>
        <dbReference type="SAM" id="SignalP"/>
    </source>
</evidence>
<gene>
    <name evidence="2" type="primary">TRYT</name>
    <name evidence="2" type="ORF">CM83_32260</name>
</gene>
<sequence>MVLWNFILLILLGGAGIALKPDDPVQEAGYIAALKILSKAYHWSEEEVLPKVLHTYDGREFEYRNYTWAVGLRGRDLFGRRFIKRYGPSACMASLIRPDKALTPCSCVFSWYTSYQKHPNNASMFRPHPNRTANDITAPYLYIHHTVHEGPSFFVDEDVRYYRIRNDPVYNTFCSDKGSKYRSMLEFGLVLLEVETPVVVNNIPAIMPLHVIAESPDEIARYSNTTGAWTLSILTYGTKLKLDNEIIIPPGRQSLVGKRLNLREELVSFRLKMVRGADRSKNKNCDAFQYNFTIRGQECWKAYTSLPLCHVLAGSPVVTNDGASIYGIVMNDLPCEEEPNYDQSHVEPGFFEVFRYGGSFWSSALGGLITDKIVEYYDKWIKKRDENKRLAEEAQPLYNFTDGFINYEENFDAATLQKVHQLSHGVRMSGFVGFVMTILFRVLC</sequence>
<name>A0A0A9VWP3_LYGHE</name>
<organism evidence="2">
    <name type="scientific">Lygus hesperus</name>
    <name type="common">Western plant bug</name>
    <dbReference type="NCBI Taxonomy" id="30085"/>
    <lineage>
        <taxon>Eukaryota</taxon>
        <taxon>Metazoa</taxon>
        <taxon>Ecdysozoa</taxon>
        <taxon>Arthropoda</taxon>
        <taxon>Hexapoda</taxon>
        <taxon>Insecta</taxon>
        <taxon>Pterygota</taxon>
        <taxon>Neoptera</taxon>
        <taxon>Paraneoptera</taxon>
        <taxon>Hemiptera</taxon>
        <taxon>Heteroptera</taxon>
        <taxon>Panheteroptera</taxon>
        <taxon>Cimicomorpha</taxon>
        <taxon>Miridae</taxon>
        <taxon>Mirini</taxon>
        <taxon>Lygus</taxon>
    </lineage>
</organism>
<dbReference type="EMBL" id="GBHO01044991">
    <property type="protein sequence ID" value="JAF98612.1"/>
    <property type="molecule type" value="Transcribed_RNA"/>
</dbReference>